<dbReference type="OrthoDB" id="427480at2759"/>
<dbReference type="Proteomes" id="UP000039324">
    <property type="component" value="Unassembled WGS sequence"/>
</dbReference>
<proteinExistence type="predicted"/>
<dbReference type="Pfam" id="PF03109">
    <property type="entry name" value="ABC1"/>
    <property type="match status" value="2"/>
</dbReference>
<reference evidence="2 3" key="1">
    <citation type="submission" date="2015-02" db="EMBL/GenBank/DDBJ databases">
        <authorList>
            <person name="Chooi Y.-H."/>
        </authorList>
    </citation>
    <scope>NUCLEOTIDE SEQUENCE [LARGE SCALE GENOMIC DNA]</scope>
    <source>
        <strain evidence="2">E3</strain>
    </source>
</reference>
<protein>
    <recommendedName>
        <fullName evidence="1">Protein kinase domain-containing protein</fullName>
    </recommendedName>
</protein>
<dbReference type="AlphaFoldDB" id="A0A0G4IUI2"/>
<dbReference type="GO" id="GO:0005524">
    <property type="term" value="F:ATP binding"/>
    <property type="evidence" value="ECO:0007669"/>
    <property type="project" value="InterPro"/>
</dbReference>
<feature type="domain" description="Protein kinase" evidence="1">
    <location>
        <begin position="150"/>
        <end position="532"/>
    </location>
</feature>
<accession>A0A0G4IUI2</accession>
<dbReference type="GO" id="GO:0004672">
    <property type="term" value="F:protein kinase activity"/>
    <property type="evidence" value="ECO:0007669"/>
    <property type="project" value="InterPro"/>
</dbReference>
<organism evidence="2 3">
    <name type="scientific">Plasmodiophora brassicae</name>
    <name type="common">Clubroot disease agent</name>
    <dbReference type="NCBI Taxonomy" id="37360"/>
    <lineage>
        <taxon>Eukaryota</taxon>
        <taxon>Sar</taxon>
        <taxon>Rhizaria</taxon>
        <taxon>Endomyxa</taxon>
        <taxon>Phytomyxea</taxon>
        <taxon>Plasmodiophorida</taxon>
        <taxon>Plasmodiophoridae</taxon>
        <taxon>Plasmodiophora</taxon>
    </lineage>
</organism>
<dbReference type="SUPFAM" id="SSF56112">
    <property type="entry name" value="Protein kinase-like (PK-like)"/>
    <property type="match status" value="1"/>
</dbReference>
<dbReference type="PANTHER" id="PTHR43173">
    <property type="entry name" value="ABC1 FAMILY PROTEIN"/>
    <property type="match status" value="1"/>
</dbReference>
<evidence type="ECO:0000313" key="3">
    <source>
        <dbReference type="Proteomes" id="UP000039324"/>
    </source>
</evidence>
<name>A0A0G4IUI2_PLABS</name>
<dbReference type="EMBL" id="CDSF01000089">
    <property type="protein sequence ID" value="CEO99003.1"/>
    <property type="molecule type" value="Genomic_DNA"/>
</dbReference>
<dbReference type="InterPro" id="IPR011009">
    <property type="entry name" value="Kinase-like_dom_sf"/>
</dbReference>
<dbReference type="InterPro" id="IPR051130">
    <property type="entry name" value="Mito_struct-func_regulator"/>
</dbReference>
<evidence type="ECO:0000313" key="2">
    <source>
        <dbReference type="EMBL" id="CEO99003.1"/>
    </source>
</evidence>
<evidence type="ECO:0000259" key="1">
    <source>
        <dbReference type="PROSITE" id="PS50011"/>
    </source>
</evidence>
<dbReference type="OMA" id="ETMFDTK"/>
<dbReference type="InterPro" id="IPR004147">
    <property type="entry name" value="ABC1_dom"/>
</dbReference>
<keyword evidence="3" id="KW-1185">Reference proteome</keyword>
<dbReference type="CDD" id="cd05121">
    <property type="entry name" value="ABC1_ADCK3-like"/>
    <property type="match status" value="1"/>
</dbReference>
<sequence>MMAGVVRQRALLPVLGLAGAAIGGAAAYVVANDEGLVRSTIFWTRAMPVYGHYRAVQWWVKDKPDAEQDEAFNALHDRYAHVMEKLVYDLRGFYMKLAQIGSTRDEFLPKQYMDWAKRMQDEAPSPMTDEDVRHIIERELQAPIESVFDDFDFAPIGCASIGQVHKAKLKDGRPVAIKVQIPGIEAKFRNDIATAKRFCEIAQPAHLGYMNEIEKQFLTEFDYRREAENMALIRKNILPVWGHKVDIPEPYLDLCTTHMLVMELMHGRKLIDGIRDQYKKIAKQMGKTLHELEDEQRQKISLGVVKPQSLWESWFRVTVANCFLTIMDVIHNTFAFTMNQTAVRIGLARPREYRWSEKQINLSAILNLLLTVHAHQIFIDGAFNGDPHPGNIMLLKNGKVGLIDFGQVKHISKETRLSLARLIKAIADEDRPAVLRAMHEGGYQAKNNIDDITYRRALFFFDRDSADVLGGLNLQMFMEETERVDPITEQDDELVMASRVSLLLRGLGNAFNIKLRVATVWKPFAERCIRSA</sequence>
<dbReference type="STRING" id="37360.A0A0G4IUI2"/>
<dbReference type="PROSITE" id="PS50011">
    <property type="entry name" value="PROTEIN_KINASE_DOM"/>
    <property type="match status" value="1"/>
</dbReference>
<dbReference type="PANTHER" id="PTHR43173:SF34">
    <property type="entry name" value="ABC1 ATYPICAL KINASE-LIKE DOMAIN-CONTAINING PROTEIN"/>
    <property type="match status" value="1"/>
</dbReference>
<dbReference type="InterPro" id="IPR000719">
    <property type="entry name" value="Prot_kinase_dom"/>
</dbReference>
<gene>
    <name evidence="2" type="ORF">PBRA_007117</name>
</gene>